<evidence type="ECO:0000313" key="2">
    <source>
        <dbReference type="EMBL" id="OMJ84139.1"/>
    </source>
</evidence>
<feature type="transmembrane region" description="Helical" evidence="1">
    <location>
        <begin position="9"/>
        <end position="30"/>
    </location>
</feature>
<accession>A0A1R2C586</accession>
<evidence type="ECO:0000313" key="3">
    <source>
        <dbReference type="Proteomes" id="UP000187209"/>
    </source>
</evidence>
<keyword evidence="1" id="KW-1133">Transmembrane helix</keyword>
<evidence type="ECO:0000256" key="1">
    <source>
        <dbReference type="SAM" id="Phobius"/>
    </source>
</evidence>
<gene>
    <name evidence="2" type="ORF">SteCoe_14832</name>
</gene>
<keyword evidence="1" id="KW-0472">Membrane</keyword>
<dbReference type="Proteomes" id="UP000187209">
    <property type="component" value="Unassembled WGS sequence"/>
</dbReference>
<keyword evidence="3" id="KW-1185">Reference proteome</keyword>
<keyword evidence="1" id="KW-0812">Transmembrane</keyword>
<dbReference type="AlphaFoldDB" id="A0A1R2C586"/>
<protein>
    <submittedName>
        <fullName evidence="2">Uncharacterized protein</fullName>
    </submittedName>
</protein>
<organism evidence="2 3">
    <name type="scientific">Stentor coeruleus</name>
    <dbReference type="NCBI Taxonomy" id="5963"/>
    <lineage>
        <taxon>Eukaryota</taxon>
        <taxon>Sar</taxon>
        <taxon>Alveolata</taxon>
        <taxon>Ciliophora</taxon>
        <taxon>Postciliodesmatophora</taxon>
        <taxon>Heterotrichea</taxon>
        <taxon>Heterotrichida</taxon>
        <taxon>Stentoridae</taxon>
        <taxon>Stentor</taxon>
    </lineage>
</organism>
<sequence>MVSQSPRCAIYCLIISVFGTIFLSVLAIVLVSGYEYIKVDNQSRGGEACFWSAVIYMGISILCFIYLKRRRRRAPGHPTFSSYEAE</sequence>
<comment type="caution">
    <text evidence="2">The sequence shown here is derived from an EMBL/GenBank/DDBJ whole genome shotgun (WGS) entry which is preliminary data.</text>
</comment>
<dbReference type="EMBL" id="MPUH01000279">
    <property type="protein sequence ID" value="OMJ84139.1"/>
    <property type="molecule type" value="Genomic_DNA"/>
</dbReference>
<name>A0A1R2C586_9CILI</name>
<proteinExistence type="predicted"/>
<feature type="transmembrane region" description="Helical" evidence="1">
    <location>
        <begin position="50"/>
        <end position="67"/>
    </location>
</feature>
<reference evidence="2 3" key="1">
    <citation type="submission" date="2016-11" db="EMBL/GenBank/DDBJ databases">
        <title>The macronuclear genome of Stentor coeruleus: a giant cell with tiny introns.</title>
        <authorList>
            <person name="Slabodnick M."/>
            <person name="Ruby J.G."/>
            <person name="Reiff S.B."/>
            <person name="Swart E.C."/>
            <person name="Gosai S."/>
            <person name="Prabakaran S."/>
            <person name="Witkowska E."/>
            <person name="Larue G.E."/>
            <person name="Fisher S."/>
            <person name="Freeman R.M."/>
            <person name="Gunawardena J."/>
            <person name="Chu W."/>
            <person name="Stover N.A."/>
            <person name="Gregory B.D."/>
            <person name="Nowacki M."/>
            <person name="Derisi J."/>
            <person name="Roy S.W."/>
            <person name="Marshall W.F."/>
            <person name="Sood P."/>
        </authorList>
    </citation>
    <scope>NUCLEOTIDE SEQUENCE [LARGE SCALE GENOMIC DNA]</scope>
    <source>
        <strain evidence="2">WM001</strain>
    </source>
</reference>